<evidence type="ECO:0000256" key="11">
    <source>
        <dbReference type="ARBA" id="ARBA00022889"/>
    </source>
</evidence>
<feature type="disulfide bond" evidence="17">
    <location>
        <begin position="603"/>
        <end position="608"/>
    </location>
</feature>
<evidence type="ECO:0000256" key="13">
    <source>
        <dbReference type="ARBA" id="ARBA00023037"/>
    </source>
</evidence>
<feature type="disulfide bond" evidence="17">
    <location>
        <begin position="447"/>
        <end position="451"/>
    </location>
</feature>
<feature type="disulfide bond" evidence="17">
    <location>
        <begin position="517"/>
        <end position="522"/>
    </location>
</feature>
<evidence type="ECO:0000313" key="26">
    <source>
        <dbReference type="EMBL" id="MDE47525.1"/>
    </source>
</evidence>
<dbReference type="SUPFAM" id="SSF69687">
    <property type="entry name" value="Integrin beta tail domain"/>
    <property type="match status" value="1"/>
</dbReference>
<keyword evidence="9" id="KW-0106">Calcium</keyword>
<dbReference type="PRINTS" id="PR01186">
    <property type="entry name" value="INTEGRINB"/>
</dbReference>
<dbReference type="SUPFAM" id="SSF103575">
    <property type="entry name" value="Plexin repeat"/>
    <property type="match status" value="1"/>
</dbReference>
<dbReference type="InterPro" id="IPR057243">
    <property type="entry name" value="Integrin_I-EGF_CS"/>
</dbReference>
<dbReference type="Pfam" id="PF07965">
    <property type="entry name" value="Integrin_B_tail"/>
    <property type="match status" value="1"/>
</dbReference>
<dbReference type="GO" id="GO:0005178">
    <property type="term" value="F:integrin binding"/>
    <property type="evidence" value="ECO:0007669"/>
    <property type="project" value="TreeGrafter"/>
</dbReference>
<keyword evidence="15 17" id="KW-1015">Disulfide bond</keyword>
<feature type="disulfide bond" evidence="17">
    <location>
        <begin position="477"/>
        <end position="486"/>
    </location>
</feature>
<feature type="disulfide bond" evidence="17">
    <location>
        <begin position="610"/>
        <end position="623"/>
    </location>
</feature>
<feature type="signal peptide" evidence="20">
    <location>
        <begin position="1"/>
        <end position="23"/>
    </location>
</feature>
<evidence type="ECO:0000256" key="4">
    <source>
        <dbReference type="ARBA" id="ARBA00022536"/>
    </source>
</evidence>
<dbReference type="SMART" id="SM01241">
    <property type="entry name" value="Integrin_b_cyt"/>
    <property type="match status" value="1"/>
</dbReference>
<keyword evidence="6" id="KW-0479">Metal-binding</keyword>
<dbReference type="PIRSF" id="PIRSF002512">
    <property type="entry name" value="Integrin_B"/>
    <property type="match status" value="1"/>
</dbReference>
<keyword evidence="5 18" id="KW-0812">Transmembrane</keyword>
<dbReference type="GO" id="GO:0007160">
    <property type="term" value="P:cell-matrix adhesion"/>
    <property type="evidence" value="ECO:0007669"/>
    <property type="project" value="TreeGrafter"/>
</dbReference>
<feature type="disulfide bond" evidence="17">
    <location>
        <begin position="542"/>
        <end position="547"/>
    </location>
</feature>
<feature type="disulfide bond" evidence="17">
    <location>
        <begin position="33"/>
        <end position="68"/>
    </location>
</feature>
<dbReference type="SUPFAM" id="SSF53300">
    <property type="entry name" value="vWA-like"/>
    <property type="match status" value="1"/>
</dbReference>
<evidence type="ECO:0000256" key="7">
    <source>
        <dbReference type="ARBA" id="ARBA00022729"/>
    </source>
</evidence>
<dbReference type="InterPro" id="IPR012896">
    <property type="entry name" value="Integrin_bsu_tail"/>
</dbReference>
<evidence type="ECO:0000313" key="25">
    <source>
        <dbReference type="EMBL" id="MDE45676.1"/>
    </source>
</evidence>
<dbReference type="InterPro" id="IPR036465">
    <property type="entry name" value="vWFA_dom_sf"/>
</dbReference>
<feature type="disulfide bond" evidence="17">
    <location>
        <begin position="524"/>
        <end position="540"/>
    </location>
</feature>
<evidence type="ECO:0000256" key="17">
    <source>
        <dbReference type="PIRSR" id="PIRSR002512-1"/>
    </source>
</evidence>
<dbReference type="GO" id="GO:0009986">
    <property type="term" value="C:cell surface"/>
    <property type="evidence" value="ECO:0007669"/>
    <property type="project" value="TreeGrafter"/>
</dbReference>
<evidence type="ECO:0000259" key="21">
    <source>
        <dbReference type="SMART" id="SM00187"/>
    </source>
</evidence>
<evidence type="ECO:0000256" key="15">
    <source>
        <dbReference type="ARBA" id="ARBA00023157"/>
    </source>
</evidence>
<reference evidence="26" key="1">
    <citation type="submission" date="2018-10" db="EMBL/GenBank/DDBJ databases">
        <title>Transcriptome assembly of Aceria tosichella (Wheat curl mite) Type 2.</title>
        <authorList>
            <person name="Scully E.D."/>
            <person name="Geib S.M."/>
            <person name="Palmer N.A."/>
            <person name="Gupta A.K."/>
            <person name="Sarath G."/>
            <person name="Tatineni S."/>
        </authorList>
    </citation>
    <scope>NUCLEOTIDE SEQUENCE</scope>
    <source>
        <strain evidence="26">LincolnNE</strain>
    </source>
</reference>
<feature type="disulfide bond" evidence="17">
    <location>
        <begin position="386"/>
        <end position="397"/>
    </location>
</feature>
<dbReference type="Gene3D" id="4.10.1240.30">
    <property type="match status" value="1"/>
</dbReference>
<evidence type="ECO:0000256" key="1">
    <source>
        <dbReference type="ARBA" id="ARBA00004251"/>
    </source>
</evidence>
<gene>
    <name evidence="26" type="primary">mys_2</name>
    <name evidence="24" type="synonym">mys_0</name>
    <name evidence="25" type="synonym">mys_1</name>
    <name evidence="25" type="ORF">g.11784</name>
    <name evidence="24" type="ORF">g.11785</name>
    <name evidence="26" type="ORF">g.11786</name>
</gene>
<evidence type="ECO:0000256" key="20">
    <source>
        <dbReference type="SAM" id="SignalP"/>
    </source>
</evidence>
<dbReference type="Pfam" id="PF08725">
    <property type="entry name" value="Integrin_b_cyt"/>
    <property type="match status" value="1"/>
</dbReference>
<dbReference type="EMBL" id="GGYP01000336">
    <property type="protein sequence ID" value="MDE45107.1"/>
    <property type="molecule type" value="Transcribed_RNA"/>
</dbReference>
<dbReference type="GO" id="GO:0046872">
    <property type="term" value="F:metal ion binding"/>
    <property type="evidence" value="ECO:0007669"/>
    <property type="project" value="UniProtKB-KW"/>
</dbReference>
<comment type="similarity">
    <text evidence="2 18">Belongs to the integrin beta chain family.</text>
</comment>
<dbReference type="GO" id="GO:0005925">
    <property type="term" value="C:focal adhesion"/>
    <property type="evidence" value="ECO:0007669"/>
    <property type="project" value="TreeGrafter"/>
</dbReference>
<dbReference type="EMBL" id="GGYP01000905">
    <property type="protein sequence ID" value="MDE45676.1"/>
    <property type="molecule type" value="Transcribed_RNA"/>
</dbReference>
<organism evidence="26">
    <name type="scientific">Aceria tosichella</name>
    <name type="common">wheat curl mite</name>
    <dbReference type="NCBI Taxonomy" id="561515"/>
    <lineage>
        <taxon>Eukaryota</taxon>
        <taxon>Metazoa</taxon>
        <taxon>Ecdysozoa</taxon>
        <taxon>Arthropoda</taxon>
        <taxon>Chelicerata</taxon>
        <taxon>Arachnida</taxon>
        <taxon>Acari</taxon>
        <taxon>Acariformes</taxon>
        <taxon>Trombidiformes</taxon>
        <taxon>Prostigmata</taxon>
        <taxon>Eupodina</taxon>
        <taxon>Eriophyoidea</taxon>
        <taxon>Eriophyidae</taxon>
        <taxon>Eriophyinae</taxon>
        <taxon>Aceriini</taxon>
        <taxon>Aceria</taxon>
    </lineage>
</organism>
<feature type="disulfide bond" evidence="17">
    <location>
        <begin position="639"/>
        <end position="716"/>
    </location>
</feature>
<keyword evidence="14 19" id="KW-0472">Membrane</keyword>
<feature type="disulfide bond" evidence="17">
    <location>
        <begin position="519"/>
        <end position="555"/>
    </location>
</feature>
<keyword evidence="4" id="KW-0245">EGF-like domain</keyword>
<dbReference type="AlphaFoldDB" id="A0A6G1SAK2"/>
<dbReference type="Gene3D" id="3.30.1680.10">
    <property type="entry name" value="ligand-binding face of the semaphorins, domain 2"/>
    <property type="match status" value="1"/>
</dbReference>
<feature type="disulfide bond" evidence="17">
    <location>
        <begin position="565"/>
        <end position="597"/>
    </location>
</feature>
<dbReference type="SUPFAM" id="SSF69179">
    <property type="entry name" value="Integrin domains"/>
    <property type="match status" value="1"/>
</dbReference>
<dbReference type="Gene3D" id="1.20.5.100">
    <property type="entry name" value="Cytochrome c1, transmembrane anchor, C-terminal"/>
    <property type="match status" value="1"/>
</dbReference>
<dbReference type="FunFam" id="2.10.25.10:FF:000036">
    <property type="entry name" value="Integrin beta"/>
    <property type="match status" value="1"/>
</dbReference>
<evidence type="ECO:0000256" key="8">
    <source>
        <dbReference type="ARBA" id="ARBA00022737"/>
    </source>
</evidence>
<dbReference type="SMART" id="SM01242">
    <property type="entry name" value="Integrin_B_tail"/>
    <property type="match status" value="1"/>
</dbReference>
<evidence type="ECO:0000256" key="19">
    <source>
        <dbReference type="SAM" id="Phobius"/>
    </source>
</evidence>
<feature type="disulfide bond" evidence="17">
    <location>
        <begin position="633"/>
        <end position="642"/>
    </location>
</feature>
<dbReference type="SUPFAM" id="SSF57196">
    <property type="entry name" value="EGF/Laminin"/>
    <property type="match status" value="1"/>
</dbReference>
<evidence type="ECO:0000313" key="24">
    <source>
        <dbReference type="EMBL" id="MDE45107.1"/>
    </source>
</evidence>
<evidence type="ECO:0000256" key="9">
    <source>
        <dbReference type="ARBA" id="ARBA00022837"/>
    </source>
</evidence>
<dbReference type="Pfam" id="PF23105">
    <property type="entry name" value="EGF_integrin"/>
    <property type="match status" value="2"/>
</dbReference>
<keyword evidence="16" id="KW-0325">Glycoprotein</keyword>
<dbReference type="InterPro" id="IPR015812">
    <property type="entry name" value="Integrin_bsu"/>
</dbReference>
<dbReference type="PROSITE" id="PS52047">
    <property type="entry name" value="I_EGF_2"/>
    <property type="match status" value="2"/>
</dbReference>
<feature type="domain" description="Integrin beta subunit cytoplasmic" evidence="22">
    <location>
        <begin position="745"/>
        <end position="790"/>
    </location>
</feature>
<feature type="disulfide bond" evidence="17">
    <location>
        <begin position="194"/>
        <end position="197"/>
    </location>
</feature>
<keyword evidence="3" id="KW-1003">Cell membrane</keyword>
<dbReference type="GO" id="GO:0007229">
    <property type="term" value="P:integrin-mediated signaling pathway"/>
    <property type="evidence" value="ECO:0007669"/>
    <property type="project" value="UniProtKB-KW"/>
</dbReference>
<dbReference type="Pfam" id="PF18372">
    <property type="entry name" value="I-EGF_1"/>
    <property type="match status" value="1"/>
</dbReference>
<protein>
    <recommendedName>
        <fullName evidence="18">Integrin beta</fullName>
    </recommendedName>
</protein>
<dbReference type="Pfam" id="PF17205">
    <property type="entry name" value="PSI_integrin"/>
    <property type="match status" value="1"/>
</dbReference>
<feature type="disulfide bond" evidence="17">
    <location>
        <begin position="605"/>
        <end position="655"/>
    </location>
</feature>
<dbReference type="Pfam" id="PF00362">
    <property type="entry name" value="Integrin_beta"/>
    <property type="match status" value="1"/>
</dbReference>
<dbReference type="GO" id="GO:0007157">
    <property type="term" value="P:heterophilic cell-cell adhesion via plasma membrane cell adhesion molecules"/>
    <property type="evidence" value="ECO:0007669"/>
    <property type="project" value="UniProtKB-ARBA"/>
</dbReference>
<dbReference type="InterPro" id="IPR040622">
    <property type="entry name" value="EGF_integrin_1"/>
</dbReference>
<keyword evidence="10" id="KW-0460">Magnesium</keyword>
<dbReference type="InterPro" id="IPR002369">
    <property type="entry name" value="Integrin_bsu_VWA"/>
</dbReference>
<keyword evidence="13 18" id="KW-0401">Integrin</keyword>
<feature type="disulfide bond" evidence="17">
    <location>
        <begin position="472"/>
        <end position="511"/>
    </location>
</feature>
<feature type="disulfide bond" evidence="17">
    <location>
        <begin position="626"/>
        <end position="629"/>
    </location>
</feature>
<proteinExistence type="inferred from homology"/>
<dbReference type="GO" id="GO:0033627">
    <property type="term" value="P:cell adhesion mediated by integrin"/>
    <property type="evidence" value="ECO:0007669"/>
    <property type="project" value="TreeGrafter"/>
</dbReference>
<feature type="disulfide bond" evidence="17">
    <location>
        <begin position="581"/>
        <end position="588"/>
    </location>
</feature>
<feature type="transmembrane region" description="Helical" evidence="19">
    <location>
        <begin position="722"/>
        <end position="744"/>
    </location>
</feature>
<feature type="disulfide bond" evidence="17">
    <location>
        <begin position="245"/>
        <end position="286"/>
    </location>
</feature>
<accession>A0A6G1SAK2</accession>
<dbReference type="InterPro" id="IPR033760">
    <property type="entry name" value="Integrin_beta_N"/>
</dbReference>
<evidence type="ECO:0000256" key="12">
    <source>
        <dbReference type="ARBA" id="ARBA00022989"/>
    </source>
</evidence>
<dbReference type="PROSITE" id="PS00243">
    <property type="entry name" value="I_EGF_1"/>
    <property type="match status" value="2"/>
</dbReference>
<dbReference type="Gene3D" id="3.40.50.410">
    <property type="entry name" value="von Willebrand factor, type A domain"/>
    <property type="match status" value="1"/>
</dbReference>
<dbReference type="PANTHER" id="PTHR10082">
    <property type="entry name" value="INTEGRIN BETA SUBUNIT"/>
    <property type="match status" value="1"/>
</dbReference>
<dbReference type="GO" id="GO:0016477">
    <property type="term" value="P:cell migration"/>
    <property type="evidence" value="ECO:0007669"/>
    <property type="project" value="TreeGrafter"/>
</dbReference>
<name>A0A6G1SAK2_9ACAR</name>
<feature type="domain" description="Integrin beta subunit VWA" evidence="21">
    <location>
        <begin position="29"/>
        <end position="449"/>
    </location>
</feature>
<dbReference type="SMART" id="SM00187">
    <property type="entry name" value="INB"/>
    <property type="match status" value="1"/>
</dbReference>
<dbReference type="InterPro" id="IPR032695">
    <property type="entry name" value="Integrin_dom_sf"/>
</dbReference>
<evidence type="ECO:0000256" key="10">
    <source>
        <dbReference type="ARBA" id="ARBA00022842"/>
    </source>
</evidence>
<dbReference type="PANTHER" id="PTHR10082:SF60">
    <property type="entry name" value="INTEGRIN BETA-PS"/>
    <property type="match status" value="1"/>
</dbReference>
<keyword evidence="7 20" id="KW-0732">Signal</keyword>
<evidence type="ECO:0000256" key="18">
    <source>
        <dbReference type="RuleBase" id="RU000633"/>
    </source>
</evidence>
<comment type="subcellular location">
    <subcellularLocation>
        <location evidence="1 18">Cell membrane</location>
        <topology evidence="1 18">Single-pass type I membrane protein</topology>
    </subcellularLocation>
</comment>
<evidence type="ECO:0000256" key="3">
    <source>
        <dbReference type="ARBA" id="ARBA00022475"/>
    </source>
</evidence>
<evidence type="ECO:0000256" key="16">
    <source>
        <dbReference type="ARBA" id="ARBA00023180"/>
    </source>
</evidence>
<sequence>MKSLLVSISILVIVCSLNRLASLEENHNTCGKCITAGHDHAWCMMESFSPDGSRPRCDSKYNLQKAGCLEHEIFRPEAEYYVIDDRPLSNRTSNEEEVVQLRPQRIKLRLPPHVPRTITLQYKQVVDYPVDLYYLMDLSKSMQDDKAKLAELGNKLATNMQSITSNFRLGFGSFVDKVSLPFVSTVPEKLAHPCPECAAPYGFRNHMPLSTDTLGFTREVAASQISGNLDAPEGGLDAVMQAIVCQNEVNWREKSRKMLVYTTDASFHYAGDGKLAGIVTPNDGKCHLDSNGLYTESTEQDYPSISQINQKAQEHHVNIIFAATSDQVNIYKKLTPLIEGSSAGRLDNDSSNIVDLIEEQYRAISSEIELKDNATSHVQLKYHSSCVGDQRKETNICKGLKVGSTVSFDIDIEVKSCPKRPSEFNQTIQIYPVGLSEALLIDLEIICECDCEKPWNIEEHSPKCSGHGDYVCGQCQCDPFRYGKHCECDGKDSDPAKDLLGCFKGNDTRVCSGRGMCLCGICDCQQKKNQPDVRIYGPHCECDNISCPRNDGIICSGPDHGRCDCGSCICNNGWTGQSCECPISTATCLDPKSGKICAGHGECICGACQCQQTEDRQYTGKYCEECPTCPTMCEQYKDCVRCTVFGTGPKTPEECALCKNSTFNIEKVAEKLDVLEDETLCVFIDDDDCRYQFKYKLIPQDNGEVTIIHALDHKDCPTPLPIFLILLALALLILLLGLLGLLLWKCLTMWKDRREIAKFEKEKLTAKWDTGENPIFKQATSTFKNPTYKH</sequence>
<feature type="disulfide bond" evidence="17">
    <location>
        <begin position="43"/>
        <end position="57"/>
    </location>
</feature>
<dbReference type="GO" id="GO:0008305">
    <property type="term" value="C:integrin complex"/>
    <property type="evidence" value="ECO:0007669"/>
    <property type="project" value="TreeGrafter"/>
</dbReference>
<evidence type="ECO:0000259" key="22">
    <source>
        <dbReference type="SMART" id="SM01241"/>
    </source>
</evidence>
<keyword evidence="12 19" id="KW-1133">Transmembrane helix</keyword>
<evidence type="ECO:0000256" key="14">
    <source>
        <dbReference type="ARBA" id="ARBA00023136"/>
    </source>
</evidence>
<dbReference type="Gene3D" id="2.60.40.1510">
    <property type="entry name" value="ntegrin, alpha v. Chain A, domain 3"/>
    <property type="match status" value="1"/>
</dbReference>
<evidence type="ECO:0000256" key="2">
    <source>
        <dbReference type="ARBA" id="ARBA00007449"/>
    </source>
</evidence>
<evidence type="ECO:0000256" key="5">
    <source>
        <dbReference type="ARBA" id="ARBA00022692"/>
    </source>
</evidence>
<keyword evidence="8" id="KW-0677">Repeat</keyword>
<dbReference type="InterPro" id="IPR057073">
    <property type="entry name" value="EGF_integrin_2"/>
</dbReference>
<dbReference type="InterPro" id="IPR014836">
    <property type="entry name" value="Integrin_bsu_cyt_dom"/>
</dbReference>
<dbReference type="EMBL" id="GGYP01002754">
    <property type="protein sequence ID" value="MDE47525.1"/>
    <property type="molecule type" value="Transcribed_RNA"/>
</dbReference>
<evidence type="ECO:0000256" key="6">
    <source>
        <dbReference type="ARBA" id="ARBA00022723"/>
    </source>
</evidence>
<feature type="chain" id="PRO_5033538162" description="Integrin beta" evidence="20">
    <location>
        <begin position="24"/>
        <end position="790"/>
    </location>
</feature>
<dbReference type="Gene3D" id="2.10.25.10">
    <property type="entry name" value="Laminin"/>
    <property type="match status" value="4"/>
</dbReference>
<dbReference type="FunFam" id="3.40.50.410:FF:000002">
    <property type="entry name" value="Integrin beta"/>
    <property type="match status" value="1"/>
</dbReference>
<evidence type="ECO:0000259" key="23">
    <source>
        <dbReference type="SMART" id="SM01242"/>
    </source>
</evidence>
<keyword evidence="11 18" id="KW-0130">Cell adhesion</keyword>
<feature type="disulfide bond" evidence="17">
    <location>
        <begin position="570"/>
        <end position="579"/>
    </location>
</feature>
<dbReference type="InterPro" id="IPR036349">
    <property type="entry name" value="Integrin_bsu_tail_dom_sf"/>
</dbReference>
<feature type="disulfide bond" evidence="17">
    <location>
        <begin position="563"/>
        <end position="568"/>
    </location>
</feature>
<feature type="domain" description="Integrin beta subunit tail" evidence="23">
    <location>
        <begin position="633"/>
        <end position="721"/>
    </location>
</feature>